<evidence type="ECO:0000256" key="8">
    <source>
        <dbReference type="SAM" id="Coils"/>
    </source>
</evidence>
<evidence type="ECO:0000313" key="15">
    <source>
        <dbReference type="Proteomes" id="UP000807504"/>
    </source>
</evidence>
<dbReference type="Gene3D" id="2.30.42.10">
    <property type="match status" value="1"/>
</dbReference>
<feature type="compositionally biased region" description="Polar residues" evidence="9">
    <location>
        <begin position="1122"/>
        <end position="1132"/>
    </location>
</feature>
<dbReference type="SUPFAM" id="SSF49562">
    <property type="entry name" value="C2 domain (Calcium/lipid-binding domain, CaLB)"/>
    <property type="match status" value="1"/>
</dbReference>
<feature type="compositionally biased region" description="Low complexity" evidence="9">
    <location>
        <begin position="1242"/>
        <end position="1251"/>
    </location>
</feature>
<feature type="domain" description="PDZ" evidence="11">
    <location>
        <begin position="764"/>
        <end position="844"/>
    </location>
</feature>
<keyword evidence="4" id="KW-0862">Zinc</keyword>
<proteinExistence type="predicted"/>
<gene>
    <name evidence="14" type="ORF">HNY73_023063</name>
</gene>
<dbReference type="PROSITE" id="PS50916">
    <property type="entry name" value="RABBD"/>
    <property type="match status" value="1"/>
</dbReference>
<dbReference type="InterPro" id="IPR039032">
    <property type="entry name" value="Rim-like"/>
</dbReference>
<keyword evidence="5" id="KW-0770">Synapse</keyword>
<name>A0A8T0E5D0_ARGBR</name>
<dbReference type="SUPFAM" id="SSF57903">
    <property type="entry name" value="FYVE/PHD zinc finger"/>
    <property type="match status" value="1"/>
</dbReference>
<accession>A0A8T0E5D0</accession>
<sequence>MGLSPKKKAADFDRGSARLGVSVARLCCKAVETGPAVWRAGQPSLPVALAWRRVSPSFAAHVRGAGWPASEGPLGRRGSAVDISQFIERGRPEGYCCEKKKNRFFLPEHSHMKKEGQDSSGSATAPRSQIRLSPSALLRLYFQFLFYNPTQRNILLLSPDDEIAFAMSIKYIFWDLYQCDSRLLMLHVKARRLLLFLGGQRNAVVDGGVVGDKISKREDLRCSIFLENRRCRLIFSIPTQRRNRTTFTAQIHFQRERERNGSFTKTESSLFSPEVRAPAGASGERKGCQQLSGFLPSPCPVTWRGVGVEQGRAVAAAPSLPVALAWRPWSVPPSLRCAGAGGRSEGHGSAMDAVDISQFSEEEQRILRNVFARAQDEEERDKNKFREEQERIRLLEAAVENLRQKAGVDLESTCNICFKTKFADGIGHICSQCGKRCCARCGVKVPLRLNKIWLCILCRKNKELAIKFGNWALKKDSVSQSQKTWGRSKSLEEEANTERQSPIPLLKRHFTSNLNIANTSLSFWSDEKKQQPAARPDPLPPHREDPLLSSPAPPHSRAEPSDGSGLQRRYTRRRSSLDTIRNDSLSSDQSENPPAAPRPKPKKGNGHRYRRSGSSESEDDARSSPSSCQDSESDRVSMRKEKPSIRPQETRWRSQEDYQHTPSRFSTMKSECSFDLSESGTCSSIDLMVLCVSAGTGHRRHPCHVPEPRRPYAEPRRHRRWDAGEGNTKDSGIDTSSSATLSEDTHKHNVYWKISPDGRRYLGYITLRKELKQTHEGSRRENLGMRVIGGHVVDDDGTIGALVEDTMKGSLADRVGRILPNDEVLEWNKIKFRGLSRDEVHQIILLSKEDPQVQLIVSRPIGGTVPSPLRDSLDGRRPPRHMEVHPEAMPREVRRLPPPHLEVYPEPMHRSMMQDPRSTRFSGRHAPRRSVAPSVATIGGKIKVRYWYDPAEQKLHGTVECAQDLPQRPDGSPRWPYVKIFLLPEEWGNCRTRSKCIAGTNNPQWNIGFSFNIGQSELRHRTLQINVWDYKDEKTGGCNDFLGEVQIPLRGGVYSESRWYNLTMHRETPKITRSPPISPSASRMSDEDLSDFDDKFSEHTERRIMAVDSSPPFYEEDRRRQSNIPFASQAMMTSPMGERSRSLTAPSPTSEYSRGRMREPGYGDRRRSRSMADHPPRHMPSHGSRSVSPPQYRSEFHPIPRVASSQRLPPPQNSLRKRQLPQVPLSRSEFQERFYLGRNSVTGSTTGSFGSEYDRFSAPRRGGGSRMAAALGVSASSPLVSPDRSDSESSSKFNLSSAFHRNSRTFEEFRGRSSDYGGPVHPSSREIDGSLSDTAVGLMDKAKVSIHRSSNLDSANRSPYLSKKSRSTSQLSGTGHKKLPFFRRSNGSSSSLVVQRSEEILPDVRAGSSISSDGSISGDSLTSGELFQMYLIIFFVESETSLPGSSKYSMSFTPICYSICGEEASGSTPSLMGTARSRGRSWGSRLPPEVGEASSFVEGLGPGQLVGRQALASPSLGEVQLGINEKRNCLEVEVIRARGLMSKNPKVLPGDSVGELQQHGTESVHGRGADSSGRHRHCERCDRVVQALPPFVAGEQPHRQRSQLVLVPGQLRLKELPHSVNVTHLLCDKGGHQASG</sequence>
<feature type="region of interest" description="Disordered" evidence="9">
    <location>
        <begin position="1348"/>
        <end position="1383"/>
    </location>
</feature>
<dbReference type="GO" id="GO:0048788">
    <property type="term" value="C:cytoskeleton of presynaptic active zone"/>
    <property type="evidence" value="ECO:0007669"/>
    <property type="project" value="TreeGrafter"/>
</dbReference>
<feature type="region of interest" description="Disordered" evidence="9">
    <location>
        <begin position="1070"/>
        <end position="1089"/>
    </location>
</feature>
<evidence type="ECO:0000256" key="9">
    <source>
        <dbReference type="SAM" id="MobiDB-lite"/>
    </source>
</evidence>
<dbReference type="SUPFAM" id="SSF50156">
    <property type="entry name" value="PDZ domain-like"/>
    <property type="match status" value="1"/>
</dbReference>
<feature type="region of interest" description="Disordered" evidence="9">
    <location>
        <begin position="1468"/>
        <end position="1487"/>
    </location>
</feature>
<dbReference type="InterPro" id="IPR054386">
    <property type="entry name" value="RIM_Znf"/>
</dbReference>
<protein>
    <submittedName>
        <fullName evidence="14">Regulating synaptic membrane exocytosis protein like</fullName>
    </submittedName>
</protein>
<dbReference type="Proteomes" id="UP000807504">
    <property type="component" value="Unassembled WGS sequence"/>
</dbReference>
<dbReference type="Gene3D" id="3.30.40.10">
    <property type="entry name" value="Zinc/RING finger domain, C3HC4 (zinc finger)"/>
    <property type="match status" value="1"/>
</dbReference>
<feature type="compositionally biased region" description="Polar residues" evidence="9">
    <location>
        <begin position="1348"/>
        <end position="1359"/>
    </location>
</feature>
<dbReference type="GO" id="GO:0006886">
    <property type="term" value="P:intracellular protein transport"/>
    <property type="evidence" value="ECO:0007669"/>
    <property type="project" value="InterPro"/>
</dbReference>
<evidence type="ECO:0000313" key="14">
    <source>
        <dbReference type="EMBL" id="KAF8765061.1"/>
    </source>
</evidence>
<keyword evidence="2" id="KW-0677">Repeat</keyword>
<dbReference type="InterPro" id="IPR013083">
    <property type="entry name" value="Znf_RING/FYVE/PHD"/>
</dbReference>
<evidence type="ECO:0000259" key="10">
    <source>
        <dbReference type="PROSITE" id="PS50004"/>
    </source>
</evidence>
<dbReference type="GO" id="GO:0042391">
    <property type="term" value="P:regulation of membrane potential"/>
    <property type="evidence" value="ECO:0007669"/>
    <property type="project" value="TreeGrafter"/>
</dbReference>
<keyword evidence="8" id="KW-0175">Coiled coil</keyword>
<evidence type="ECO:0000259" key="13">
    <source>
        <dbReference type="PROSITE" id="PS50916"/>
    </source>
</evidence>
<dbReference type="InterPro" id="IPR036034">
    <property type="entry name" value="PDZ_sf"/>
</dbReference>
<feature type="compositionally biased region" description="Basic residues" evidence="9">
    <location>
        <begin position="599"/>
        <end position="611"/>
    </location>
</feature>
<feature type="compositionally biased region" description="Basic and acidic residues" evidence="9">
    <location>
        <begin position="632"/>
        <end position="659"/>
    </location>
</feature>
<dbReference type="GO" id="GO:0044325">
    <property type="term" value="F:transmembrane transporter binding"/>
    <property type="evidence" value="ECO:0007669"/>
    <property type="project" value="TreeGrafter"/>
</dbReference>
<dbReference type="Pfam" id="PF22601">
    <property type="entry name" value="RIM2a_ZnF"/>
    <property type="match status" value="1"/>
</dbReference>
<dbReference type="InterPro" id="IPR000008">
    <property type="entry name" value="C2_dom"/>
</dbReference>
<evidence type="ECO:0000256" key="1">
    <source>
        <dbReference type="ARBA" id="ARBA00022723"/>
    </source>
</evidence>
<dbReference type="PANTHER" id="PTHR12157:SF21">
    <property type="entry name" value="RAB3 INTERACTING MOLECULE, ISOFORM F"/>
    <property type="match status" value="1"/>
</dbReference>
<reference evidence="14" key="1">
    <citation type="journal article" date="2020" name="bioRxiv">
        <title>Chromosome-level reference genome of the European wasp spider Argiope bruennichi: a resource for studies on range expansion and evolutionary adaptation.</title>
        <authorList>
            <person name="Sheffer M.M."/>
            <person name="Hoppe A."/>
            <person name="Krehenwinkel H."/>
            <person name="Uhl G."/>
            <person name="Kuss A.W."/>
            <person name="Jensen L."/>
            <person name="Jensen C."/>
            <person name="Gillespie R.G."/>
            <person name="Hoff K.J."/>
            <person name="Prost S."/>
        </authorList>
    </citation>
    <scope>NUCLEOTIDE SEQUENCE</scope>
</reference>
<dbReference type="InterPro" id="IPR010911">
    <property type="entry name" value="Rab_BD"/>
</dbReference>
<dbReference type="SMART" id="SM00228">
    <property type="entry name" value="PDZ"/>
    <property type="match status" value="1"/>
</dbReference>
<feature type="compositionally biased region" description="Basic and acidic residues" evidence="9">
    <location>
        <begin position="1153"/>
        <end position="1176"/>
    </location>
</feature>
<feature type="region of interest" description="Disordered" evidence="9">
    <location>
        <begin position="1239"/>
        <end position="1296"/>
    </location>
</feature>
<evidence type="ECO:0000256" key="2">
    <source>
        <dbReference type="ARBA" id="ARBA00022737"/>
    </source>
</evidence>
<dbReference type="InterPro" id="IPR035892">
    <property type="entry name" value="C2_domain_sf"/>
</dbReference>
<dbReference type="GO" id="GO:0008270">
    <property type="term" value="F:zinc ion binding"/>
    <property type="evidence" value="ECO:0007669"/>
    <property type="project" value="UniProtKB-KW"/>
</dbReference>
<feature type="compositionally biased region" description="Basic and acidic residues" evidence="9">
    <location>
        <begin position="704"/>
        <end position="732"/>
    </location>
</feature>
<feature type="region of interest" description="Disordered" evidence="9">
    <location>
        <begin position="1108"/>
        <end position="1226"/>
    </location>
</feature>
<dbReference type="InterPro" id="IPR017455">
    <property type="entry name" value="Znf_FYVE-rel"/>
</dbReference>
<dbReference type="PROSITE" id="PS50106">
    <property type="entry name" value="PDZ"/>
    <property type="match status" value="1"/>
</dbReference>
<dbReference type="GO" id="GO:0042734">
    <property type="term" value="C:presynaptic membrane"/>
    <property type="evidence" value="ECO:0007669"/>
    <property type="project" value="TreeGrafter"/>
</dbReference>
<dbReference type="GO" id="GO:0048167">
    <property type="term" value="P:regulation of synaptic plasticity"/>
    <property type="evidence" value="ECO:0007669"/>
    <property type="project" value="TreeGrafter"/>
</dbReference>
<comment type="caution">
    <text evidence="14">The sequence shown here is derived from an EMBL/GenBank/DDBJ whole genome shotgun (WGS) entry which is preliminary data.</text>
</comment>
<feature type="domain" description="FYVE-type" evidence="12">
    <location>
        <begin position="412"/>
        <end position="463"/>
    </location>
</feature>
<comment type="subcellular location">
    <subcellularLocation>
        <location evidence="6">Synapse</location>
    </subcellularLocation>
</comment>
<evidence type="ECO:0000256" key="4">
    <source>
        <dbReference type="ARBA" id="ARBA00022833"/>
    </source>
</evidence>
<evidence type="ECO:0000256" key="6">
    <source>
        <dbReference type="ARBA" id="ARBA00034103"/>
    </source>
</evidence>
<keyword evidence="15" id="KW-1185">Reference proteome</keyword>
<dbReference type="Gene3D" id="2.60.40.150">
    <property type="entry name" value="C2 domain"/>
    <property type="match status" value="1"/>
</dbReference>
<dbReference type="GO" id="GO:0048791">
    <property type="term" value="P:calcium ion-regulated exocytosis of neurotransmitter"/>
    <property type="evidence" value="ECO:0007669"/>
    <property type="project" value="TreeGrafter"/>
</dbReference>
<dbReference type="InterPro" id="IPR011011">
    <property type="entry name" value="Znf_FYVE_PHD"/>
</dbReference>
<feature type="region of interest" description="Disordered" evidence="9">
    <location>
        <begin position="522"/>
        <end position="668"/>
    </location>
</feature>
<feature type="region of interest" description="Disordered" evidence="9">
    <location>
        <begin position="482"/>
        <end position="506"/>
    </location>
</feature>
<evidence type="ECO:0000256" key="3">
    <source>
        <dbReference type="ARBA" id="ARBA00022771"/>
    </source>
</evidence>
<keyword evidence="1" id="KW-0479">Metal-binding</keyword>
<evidence type="ECO:0000256" key="5">
    <source>
        <dbReference type="ARBA" id="ARBA00023018"/>
    </source>
</evidence>
<dbReference type="PROSITE" id="PS50178">
    <property type="entry name" value="ZF_FYVE"/>
    <property type="match status" value="1"/>
</dbReference>
<dbReference type="InterPro" id="IPR001478">
    <property type="entry name" value="PDZ"/>
</dbReference>
<feature type="region of interest" description="Disordered" evidence="9">
    <location>
        <begin position="697"/>
        <end position="740"/>
    </location>
</feature>
<dbReference type="SMART" id="SM00239">
    <property type="entry name" value="C2"/>
    <property type="match status" value="1"/>
</dbReference>
<dbReference type="PANTHER" id="PTHR12157">
    <property type="entry name" value="REGULATING SYNAPTIC MEMBRANE EXOCYTOSIS PROTEIN"/>
    <property type="match status" value="1"/>
</dbReference>
<dbReference type="PROSITE" id="PS50004">
    <property type="entry name" value="C2"/>
    <property type="match status" value="1"/>
</dbReference>
<evidence type="ECO:0000259" key="12">
    <source>
        <dbReference type="PROSITE" id="PS50178"/>
    </source>
</evidence>
<dbReference type="Pfam" id="PF00168">
    <property type="entry name" value="C2"/>
    <property type="match status" value="1"/>
</dbReference>
<feature type="domain" description="RabBD" evidence="13">
    <location>
        <begin position="353"/>
        <end position="475"/>
    </location>
</feature>
<evidence type="ECO:0000256" key="7">
    <source>
        <dbReference type="PROSITE-ProRule" id="PRU00091"/>
    </source>
</evidence>
<dbReference type="GO" id="GO:0050806">
    <property type="term" value="P:positive regulation of synaptic transmission"/>
    <property type="evidence" value="ECO:0007669"/>
    <property type="project" value="TreeGrafter"/>
</dbReference>
<dbReference type="EMBL" id="JABXBU010002231">
    <property type="protein sequence ID" value="KAF8765061.1"/>
    <property type="molecule type" value="Genomic_DNA"/>
</dbReference>
<dbReference type="GO" id="GO:0031267">
    <property type="term" value="F:small GTPase binding"/>
    <property type="evidence" value="ECO:0007669"/>
    <property type="project" value="InterPro"/>
</dbReference>
<organism evidence="14 15">
    <name type="scientific">Argiope bruennichi</name>
    <name type="common">Wasp spider</name>
    <name type="synonym">Aranea bruennichi</name>
    <dbReference type="NCBI Taxonomy" id="94029"/>
    <lineage>
        <taxon>Eukaryota</taxon>
        <taxon>Metazoa</taxon>
        <taxon>Ecdysozoa</taxon>
        <taxon>Arthropoda</taxon>
        <taxon>Chelicerata</taxon>
        <taxon>Arachnida</taxon>
        <taxon>Araneae</taxon>
        <taxon>Araneomorphae</taxon>
        <taxon>Entelegynae</taxon>
        <taxon>Araneoidea</taxon>
        <taxon>Araneidae</taxon>
        <taxon>Argiope</taxon>
    </lineage>
</organism>
<feature type="coiled-coil region" evidence="8">
    <location>
        <begin position="371"/>
        <end position="405"/>
    </location>
</feature>
<feature type="compositionally biased region" description="Polar residues" evidence="9">
    <location>
        <begin position="1142"/>
        <end position="1152"/>
    </location>
</feature>
<evidence type="ECO:0000259" key="11">
    <source>
        <dbReference type="PROSITE" id="PS50106"/>
    </source>
</evidence>
<feature type="domain" description="C2" evidence="10">
    <location>
        <begin position="938"/>
        <end position="1064"/>
    </location>
</feature>
<reference evidence="14" key="2">
    <citation type="submission" date="2020-06" db="EMBL/GenBank/DDBJ databases">
        <authorList>
            <person name="Sheffer M."/>
        </authorList>
    </citation>
    <scope>NUCLEOTIDE SEQUENCE</scope>
</reference>
<keyword evidence="3 7" id="KW-0863">Zinc-finger</keyword>
<feature type="compositionally biased region" description="Polar residues" evidence="9">
    <location>
        <begin position="577"/>
        <end position="592"/>
    </location>
</feature>